<name>A0A4U1JHN7_9BACT</name>
<keyword evidence="1" id="KW-1133">Transmembrane helix</keyword>
<accession>A0A4U1JHN7</accession>
<feature type="transmembrane region" description="Helical" evidence="1">
    <location>
        <begin position="38"/>
        <end position="56"/>
    </location>
</feature>
<sequence length="83" mass="8904">MSGKDVAVVVLLIVGFASFVTTHVWLAGRLILHGSSRLRGLLALVVPPLAPIWGYRQGFRKGAVLWVATLVTYVAARVVAHLA</sequence>
<dbReference type="Proteomes" id="UP000309215">
    <property type="component" value="Unassembled WGS sequence"/>
</dbReference>
<feature type="transmembrane region" description="Helical" evidence="1">
    <location>
        <begin position="6"/>
        <end position="26"/>
    </location>
</feature>
<evidence type="ECO:0000256" key="1">
    <source>
        <dbReference type="SAM" id="Phobius"/>
    </source>
</evidence>
<keyword evidence="1" id="KW-0472">Membrane</keyword>
<keyword evidence="3" id="KW-1185">Reference proteome</keyword>
<evidence type="ECO:0000313" key="3">
    <source>
        <dbReference type="Proteomes" id="UP000309215"/>
    </source>
</evidence>
<proteinExistence type="predicted"/>
<evidence type="ECO:0000313" key="2">
    <source>
        <dbReference type="EMBL" id="TKD09998.1"/>
    </source>
</evidence>
<feature type="transmembrane region" description="Helical" evidence="1">
    <location>
        <begin position="62"/>
        <end position="80"/>
    </location>
</feature>
<dbReference type="AlphaFoldDB" id="A0A4U1JHN7"/>
<reference evidence="2 3" key="1">
    <citation type="submission" date="2019-04" db="EMBL/GenBank/DDBJ databases">
        <authorList>
            <person name="Li Y."/>
            <person name="Wang J."/>
        </authorList>
    </citation>
    <scope>NUCLEOTIDE SEQUENCE [LARGE SCALE GENOMIC DNA]</scope>
    <source>
        <strain evidence="2 3">DSM 14668</strain>
    </source>
</reference>
<dbReference type="EMBL" id="SSMQ01000008">
    <property type="protein sequence ID" value="TKD09998.1"/>
    <property type="molecule type" value="Genomic_DNA"/>
</dbReference>
<gene>
    <name evidence="2" type="ORF">E8A74_10360</name>
</gene>
<dbReference type="RefSeq" id="WP_136928797.1">
    <property type="nucleotide sequence ID" value="NZ_SSMQ01000008.1"/>
</dbReference>
<comment type="caution">
    <text evidence="2">The sequence shown here is derived from an EMBL/GenBank/DDBJ whole genome shotgun (WGS) entry which is preliminary data.</text>
</comment>
<organism evidence="2 3">
    <name type="scientific">Polyangium fumosum</name>
    <dbReference type="NCBI Taxonomy" id="889272"/>
    <lineage>
        <taxon>Bacteria</taxon>
        <taxon>Pseudomonadati</taxon>
        <taxon>Myxococcota</taxon>
        <taxon>Polyangia</taxon>
        <taxon>Polyangiales</taxon>
        <taxon>Polyangiaceae</taxon>
        <taxon>Polyangium</taxon>
    </lineage>
</organism>
<protein>
    <submittedName>
        <fullName evidence="2">Uncharacterized protein</fullName>
    </submittedName>
</protein>
<keyword evidence="1" id="KW-0812">Transmembrane</keyword>